<reference evidence="1" key="2">
    <citation type="journal article" date="2015" name="Fish Shellfish Immunol.">
        <title>Early steps in the European eel (Anguilla anguilla)-Vibrio vulnificus interaction in the gills: Role of the RtxA13 toxin.</title>
        <authorList>
            <person name="Callol A."/>
            <person name="Pajuelo D."/>
            <person name="Ebbesson L."/>
            <person name="Teles M."/>
            <person name="MacKenzie S."/>
            <person name="Amaro C."/>
        </authorList>
    </citation>
    <scope>NUCLEOTIDE SEQUENCE</scope>
</reference>
<sequence length="19" mass="2160">MPATTQRRVIGIKTKKISM</sequence>
<organism evidence="1">
    <name type="scientific">Anguilla anguilla</name>
    <name type="common">European freshwater eel</name>
    <name type="synonym">Muraena anguilla</name>
    <dbReference type="NCBI Taxonomy" id="7936"/>
    <lineage>
        <taxon>Eukaryota</taxon>
        <taxon>Metazoa</taxon>
        <taxon>Chordata</taxon>
        <taxon>Craniata</taxon>
        <taxon>Vertebrata</taxon>
        <taxon>Euteleostomi</taxon>
        <taxon>Actinopterygii</taxon>
        <taxon>Neopterygii</taxon>
        <taxon>Teleostei</taxon>
        <taxon>Anguilliformes</taxon>
        <taxon>Anguillidae</taxon>
        <taxon>Anguilla</taxon>
    </lineage>
</organism>
<proteinExistence type="predicted"/>
<reference evidence="1" key="1">
    <citation type="submission" date="2014-11" db="EMBL/GenBank/DDBJ databases">
        <authorList>
            <person name="Amaro Gonzalez C."/>
        </authorList>
    </citation>
    <scope>NUCLEOTIDE SEQUENCE</scope>
</reference>
<evidence type="ECO:0000313" key="1">
    <source>
        <dbReference type="EMBL" id="JAH50948.1"/>
    </source>
</evidence>
<dbReference type="EMBL" id="GBXM01057629">
    <property type="protein sequence ID" value="JAH50948.1"/>
    <property type="molecule type" value="Transcribed_RNA"/>
</dbReference>
<dbReference type="AlphaFoldDB" id="A0A0E9TDZ0"/>
<protein>
    <submittedName>
        <fullName evidence="1">Uncharacterized protein</fullName>
    </submittedName>
</protein>
<name>A0A0E9TDZ0_ANGAN</name>
<accession>A0A0E9TDZ0</accession>